<feature type="compositionally biased region" description="Basic and acidic residues" evidence="1">
    <location>
        <begin position="219"/>
        <end position="247"/>
    </location>
</feature>
<organism evidence="3 4">
    <name type="scientific">Plectus sambesii</name>
    <dbReference type="NCBI Taxonomy" id="2011161"/>
    <lineage>
        <taxon>Eukaryota</taxon>
        <taxon>Metazoa</taxon>
        <taxon>Ecdysozoa</taxon>
        <taxon>Nematoda</taxon>
        <taxon>Chromadorea</taxon>
        <taxon>Plectida</taxon>
        <taxon>Plectina</taxon>
        <taxon>Plectoidea</taxon>
        <taxon>Plectidae</taxon>
        <taxon>Plectus</taxon>
    </lineage>
</organism>
<feature type="region of interest" description="Disordered" evidence="1">
    <location>
        <begin position="293"/>
        <end position="315"/>
    </location>
</feature>
<evidence type="ECO:0000256" key="1">
    <source>
        <dbReference type="SAM" id="MobiDB-lite"/>
    </source>
</evidence>
<feature type="chain" id="PRO_5037065112" evidence="2">
    <location>
        <begin position="21"/>
        <end position="366"/>
    </location>
</feature>
<dbReference type="AlphaFoldDB" id="A0A914WSK4"/>
<name>A0A914WSK4_9BILA</name>
<evidence type="ECO:0000313" key="4">
    <source>
        <dbReference type="WBParaSite" id="PSAMB.scaffold5092size12681.g25904.t1"/>
    </source>
</evidence>
<feature type="region of interest" description="Disordered" evidence="1">
    <location>
        <begin position="96"/>
        <end position="261"/>
    </location>
</feature>
<dbReference type="Proteomes" id="UP000887566">
    <property type="component" value="Unplaced"/>
</dbReference>
<feature type="region of interest" description="Disordered" evidence="1">
    <location>
        <begin position="327"/>
        <end position="366"/>
    </location>
</feature>
<feature type="signal peptide" evidence="2">
    <location>
        <begin position="1"/>
        <end position="20"/>
    </location>
</feature>
<feature type="region of interest" description="Disordered" evidence="1">
    <location>
        <begin position="43"/>
        <end position="63"/>
    </location>
</feature>
<feature type="compositionally biased region" description="Basic and acidic residues" evidence="1">
    <location>
        <begin position="113"/>
        <end position="136"/>
    </location>
</feature>
<feature type="compositionally biased region" description="Acidic residues" evidence="1">
    <location>
        <begin position="101"/>
        <end position="112"/>
    </location>
</feature>
<evidence type="ECO:0000256" key="2">
    <source>
        <dbReference type="SAM" id="SignalP"/>
    </source>
</evidence>
<keyword evidence="2" id="KW-0732">Signal</keyword>
<proteinExistence type="predicted"/>
<dbReference type="WBParaSite" id="PSAMB.scaffold5092size12681.g25904.t1">
    <property type="protein sequence ID" value="PSAMB.scaffold5092size12681.g25904.t1"/>
    <property type="gene ID" value="PSAMB.scaffold5092size12681.g25904"/>
</dbReference>
<reference evidence="4" key="1">
    <citation type="submission" date="2022-11" db="UniProtKB">
        <authorList>
            <consortium name="WormBaseParasite"/>
        </authorList>
    </citation>
    <scope>IDENTIFICATION</scope>
</reference>
<accession>A0A914WSK4</accession>
<keyword evidence="3" id="KW-1185">Reference proteome</keyword>
<protein>
    <submittedName>
        <fullName evidence="4">Uncharacterized protein</fullName>
    </submittedName>
</protein>
<feature type="compositionally biased region" description="Acidic residues" evidence="1">
    <location>
        <begin position="248"/>
        <end position="257"/>
    </location>
</feature>
<evidence type="ECO:0000313" key="3">
    <source>
        <dbReference type="Proteomes" id="UP000887566"/>
    </source>
</evidence>
<sequence length="366" mass="41764">MHLSATSFLLFIAFVTFSCASPVVRYHRIDRFLRAHDESLFDDDNDEDITGVGPSPEIPHDPIIPELDIDEEIDFDDDSKVLRRRRRVIGVAPPAVLPPVENEEDSSEESSEEDRGNERRRRELREHENEDGKKEVAAGTPPPFLPSPADDQLGPLWVRLRRQTVPTDNSESSESKEDDNDDGAQGIPRPIQQQRKRFRKSLNRLITRCADGSCSEESSESRSNEMKSVQPEDRTERPPVRLQRDLDSGTEDDMTVDDSDKQIDADLEAALRLPRHAKRQLLLSMPVAKEEGGAVIDPGLGTMNSRESEEEEDDGLLRRHRRHHYRHFHHRHREPLQQQKRNAREVHKFVSPHKTGKSAGTGANGW</sequence>